<evidence type="ECO:0000313" key="2">
    <source>
        <dbReference type="EMBL" id="KAG2626058.1"/>
    </source>
</evidence>
<reference evidence="2" key="1">
    <citation type="submission" date="2020-05" db="EMBL/GenBank/DDBJ databases">
        <title>WGS assembly of Panicum virgatum.</title>
        <authorList>
            <person name="Lovell J.T."/>
            <person name="Jenkins J."/>
            <person name="Shu S."/>
            <person name="Juenger T.E."/>
            <person name="Schmutz J."/>
        </authorList>
    </citation>
    <scope>NUCLEOTIDE SEQUENCE</scope>
    <source>
        <strain evidence="2">AP13</strain>
    </source>
</reference>
<dbReference type="EMBL" id="CM029041">
    <property type="protein sequence ID" value="KAG2626058.1"/>
    <property type="molecule type" value="Genomic_DNA"/>
</dbReference>
<gene>
    <name evidence="2" type="ORF">PVAP13_3KG286700</name>
</gene>
<evidence type="ECO:0000256" key="1">
    <source>
        <dbReference type="SAM" id="MobiDB-lite"/>
    </source>
</evidence>
<evidence type="ECO:0000313" key="3">
    <source>
        <dbReference type="Proteomes" id="UP000823388"/>
    </source>
</evidence>
<comment type="caution">
    <text evidence="2">The sequence shown here is derived from an EMBL/GenBank/DDBJ whole genome shotgun (WGS) entry which is preliminary data.</text>
</comment>
<keyword evidence="3" id="KW-1185">Reference proteome</keyword>
<sequence>MGRASGRVRCPARGGSSPARQWPGKTRRRLGEGPRRRHDDGRRRQHLSTGASPRWPGRISPPAAISVGLPRPPSAEAHAPRRLLHHRRSGGSSTPDSTPSPLRPWGLTRGCLATTCAAVAALGGREEVACQRRRGRWLASDASAAPMPAPVGEVAELVEVPLAQTGGEGIAECELLR</sequence>
<dbReference type="Proteomes" id="UP000823388">
    <property type="component" value="Chromosome 3K"/>
</dbReference>
<organism evidence="2 3">
    <name type="scientific">Panicum virgatum</name>
    <name type="common">Blackwell switchgrass</name>
    <dbReference type="NCBI Taxonomy" id="38727"/>
    <lineage>
        <taxon>Eukaryota</taxon>
        <taxon>Viridiplantae</taxon>
        <taxon>Streptophyta</taxon>
        <taxon>Embryophyta</taxon>
        <taxon>Tracheophyta</taxon>
        <taxon>Spermatophyta</taxon>
        <taxon>Magnoliopsida</taxon>
        <taxon>Liliopsida</taxon>
        <taxon>Poales</taxon>
        <taxon>Poaceae</taxon>
        <taxon>PACMAD clade</taxon>
        <taxon>Panicoideae</taxon>
        <taxon>Panicodae</taxon>
        <taxon>Paniceae</taxon>
        <taxon>Panicinae</taxon>
        <taxon>Panicum</taxon>
        <taxon>Panicum sect. Hiantes</taxon>
    </lineage>
</organism>
<proteinExistence type="predicted"/>
<name>A0A8T0UV93_PANVG</name>
<feature type="compositionally biased region" description="Basic residues" evidence="1">
    <location>
        <begin position="80"/>
        <end position="89"/>
    </location>
</feature>
<feature type="compositionally biased region" description="Low complexity" evidence="1">
    <location>
        <begin position="90"/>
        <end position="100"/>
    </location>
</feature>
<dbReference type="AlphaFoldDB" id="A0A8T0UV93"/>
<feature type="compositionally biased region" description="Basic and acidic residues" evidence="1">
    <location>
        <begin position="29"/>
        <end position="42"/>
    </location>
</feature>
<feature type="region of interest" description="Disordered" evidence="1">
    <location>
        <begin position="1"/>
        <end position="103"/>
    </location>
</feature>
<accession>A0A8T0UV93</accession>
<protein>
    <submittedName>
        <fullName evidence="2">Uncharacterized protein</fullName>
    </submittedName>
</protein>